<dbReference type="EMBL" id="NBSK02000004">
    <property type="protein sequence ID" value="KAJ0213446.1"/>
    <property type="molecule type" value="Genomic_DNA"/>
</dbReference>
<protein>
    <submittedName>
        <fullName evidence="1">Uncharacterized protein</fullName>
    </submittedName>
</protein>
<dbReference type="AlphaFoldDB" id="A0A9R1VZG6"/>
<accession>A0A9R1VZG6</accession>
<gene>
    <name evidence="1" type="ORF">LSAT_V11C400169360</name>
</gene>
<keyword evidence="2" id="KW-1185">Reference proteome</keyword>
<dbReference type="Proteomes" id="UP000235145">
    <property type="component" value="Unassembled WGS sequence"/>
</dbReference>
<sequence length="134" mass="15766">MIKDILKTNEIKLMRRYNIPHFKEDNCGCQLRRTCGLPCAHKITIYSCMNQPIPLSSIYKCWRNFDLINVKVTNDANFRFEEGVELLKESYVEQPNKRKHSYVRKLWDIFSPSTTTVVDPGTIFFNILICIIKC</sequence>
<evidence type="ECO:0000313" key="2">
    <source>
        <dbReference type="Proteomes" id="UP000235145"/>
    </source>
</evidence>
<organism evidence="1 2">
    <name type="scientific">Lactuca sativa</name>
    <name type="common">Garden lettuce</name>
    <dbReference type="NCBI Taxonomy" id="4236"/>
    <lineage>
        <taxon>Eukaryota</taxon>
        <taxon>Viridiplantae</taxon>
        <taxon>Streptophyta</taxon>
        <taxon>Embryophyta</taxon>
        <taxon>Tracheophyta</taxon>
        <taxon>Spermatophyta</taxon>
        <taxon>Magnoliopsida</taxon>
        <taxon>eudicotyledons</taxon>
        <taxon>Gunneridae</taxon>
        <taxon>Pentapetalae</taxon>
        <taxon>asterids</taxon>
        <taxon>campanulids</taxon>
        <taxon>Asterales</taxon>
        <taxon>Asteraceae</taxon>
        <taxon>Cichorioideae</taxon>
        <taxon>Cichorieae</taxon>
        <taxon>Lactucinae</taxon>
        <taxon>Lactuca</taxon>
    </lineage>
</organism>
<evidence type="ECO:0000313" key="1">
    <source>
        <dbReference type="EMBL" id="KAJ0213446.1"/>
    </source>
</evidence>
<reference evidence="1 2" key="1">
    <citation type="journal article" date="2017" name="Nat. Commun.">
        <title>Genome assembly with in vitro proximity ligation data and whole-genome triplication in lettuce.</title>
        <authorList>
            <person name="Reyes-Chin-Wo S."/>
            <person name="Wang Z."/>
            <person name="Yang X."/>
            <person name="Kozik A."/>
            <person name="Arikit S."/>
            <person name="Song C."/>
            <person name="Xia L."/>
            <person name="Froenicke L."/>
            <person name="Lavelle D.O."/>
            <person name="Truco M.J."/>
            <person name="Xia R."/>
            <person name="Zhu S."/>
            <person name="Xu C."/>
            <person name="Xu H."/>
            <person name="Xu X."/>
            <person name="Cox K."/>
            <person name="Korf I."/>
            <person name="Meyers B.C."/>
            <person name="Michelmore R.W."/>
        </authorList>
    </citation>
    <scope>NUCLEOTIDE SEQUENCE [LARGE SCALE GENOMIC DNA]</scope>
    <source>
        <strain evidence="2">cv. Salinas</strain>
        <tissue evidence="1">Seedlings</tissue>
    </source>
</reference>
<comment type="caution">
    <text evidence="1">The sequence shown here is derived from an EMBL/GenBank/DDBJ whole genome shotgun (WGS) entry which is preliminary data.</text>
</comment>
<name>A0A9R1VZG6_LACSA</name>
<proteinExistence type="predicted"/>